<evidence type="ECO:0000313" key="5">
    <source>
        <dbReference type="Proteomes" id="UP000728032"/>
    </source>
</evidence>
<accession>A0A7R9Q998</accession>
<dbReference type="EMBL" id="CAJPVJ010000043">
    <property type="protein sequence ID" value="CAG2159427.1"/>
    <property type="molecule type" value="Genomic_DNA"/>
</dbReference>
<keyword evidence="2" id="KW-0547">Nucleotide-binding</keyword>
<dbReference type="InterPro" id="IPR043129">
    <property type="entry name" value="ATPase_NBD"/>
</dbReference>
<dbReference type="EMBL" id="OC914868">
    <property type="protein sequence ID" value="CAD7637028.1"/>
    <property type="molecule type" value="Genomic_DNA"/>
</dbReference>
<evidence type="ECO:0000313" key="4">
    <source>
        <dbReference type="EMBL" id="CAD7637028.1"/>
    </source>
</evidence>
<dbReference type="GO" id="GO:0005524">
    <property type="term" value="F:ATP binding"/>
    <property type="evidence" value="ECO:0007669"/>
    <property type="project" value="UniProtKB-KW"/>
</dbReference>
<dbReference type="SUPFAM" id="SSF53067">
    <property type="entry name" value="Actin-like ATPase domain"/>
    <property type="match status" value="2"/>
</dbReference>
<name>A0A7R9Q998_9ACAR</name>
<evidence type="ECO:0000256" key="1">
    <source>
        <dbReference type="ARBA" id="ARBA00007381"/>
    </source>
</evidence>
<dbReference type="InterPro" id="IPR013126">
    <property type="entry name" value="Hsp_70_fam"/>
</dbReference>
<comment type="similarity">
    <text evidence="1">Belongs to the heat shock protein 70 family.</text>
</comment>
<protein>
    <submittedName>
        <fullName evidence="4">Uncharacterized protein</fullName>
    </submittedName>
</protein>
<evidence type="ECO:0000256" key="3">
    <source>
        <dbReference type="ARBA" id="ARBA00022840"/>
    </source>
</evidence>
<dbReference type="Proteomes" id="UP000728032">
    <property type="component" value="Unassembled WGS sequence"/>
</dbReference>
<keyword evidence="5" id="KW-1185">Reference proteome</keyword>
<dbReference type="AlphaFoldDB" id="A0A7R9Q998"/>
<sequence length="396" mass="44777">MSSIESIIHKSKVDGWELILPMYVGAKICCVAYYQQGHPIGKVIVLKNQDKYTTPSVVEFCDNGDIIVGEKAKFNQRYKQRSIIDSFHSLIGRKYTDNWGDLSWDKNQLPFNVVDMGKDILGIEIEFNGESECYYIEDIFSHVVKMLKDIAEKHIGFRVKNCVLTVPTHFDFNQREATKDAGILAGLKVLDVIDENIAVAHAYQLYRFTDLNFKTILIYNLSDTTFNVTILKLDRGEVQVLATGDDIQFGKFHIDDKIIAYLLMRAGIYADEGGQAILLLRHKLETLKWLLGTKGSAEITVDNILPCQHLHVEMTWENLNEITKDFFAAIINYVNQTLTKMGTALSDIDDVLLECGYTLIERLICENLGIKRKSDNPGHSVVEGAAIQSLELNGPF</sequence>
<dbReference type="Pfam" id="PF00012">
    <property type="entry name" value="HSP70"/>
    <property type="match status" value="1"/>
</dbReference>
<evidence type="ECO:0000256" key="2">
    <source>
        <dbReference type="ARBA" id="ARBA00022741"/>
    </source>
</evidence>
<dbReference type="Gene3D" id="3.90.640.10">
    <property type="entry name" value="Actin, Chain A, domain 4"/>
    <property type="match status" value="1"/>
</dbReference>
<reference evidence="4" key="1">
    <citation type="submission" date="2020-11" db="EMBL/GenBank/DDBJ databases">
        <authorList>
            <person name="Tran Van P."/>
        </authorList>
    </citation>
    <scope>NUCLEOTIDE SEQUENCE</scope>
</reference>
<organism evidence="4">
    <name type="scientific">Oppiella nova</name>
    <dbReference type="NCBI Taxonomy" id="334625"/>
    <lineage>
        <taxon>Eukaryota</taxon>
        <taxon>Metazoa</taxon>
        <taxon>Ecdysozoa</taxon>
        <taxon>Arthropoda</taxon>
        <taxon>Chelicerata</taxon>
        <taxon>Arachnida</taxon>
        <taxon>Acari</taxon>
        <taxon>Acariformes</taxon>
        <taxon>Sarcoptiformes</taxon>
        <taxon>Oribatida</taxon>
        <taxon>Brachypylina</taxon>
        <taxon>Oppioidea</taxon>
        <taxon>Oppiidae</taxon>
        <taxon>Oppiella</taxon>
    </lineage>
</organism>
<keyword evidence="3" id="KW-0067">ATP-binding</keyword>
<gene>
    <name evidence="4" type="ORF">ONB1V03_LOCUS568</name>
</gene>
<dbReference type="Gene3D" id="3.30.420.40">
    <property type="match status" value="2"/>
</dbReference>
<proteinExistence type="inferred from homology"/>
<dbReference type="GO" id="GO:0140662">
    <property type="term" value="F:ATP-dependent protein folding chaperone"/>
    <property type="evidence" value="ECO:0007669"/>
    <property type="project" value="InterPro"/>
</dbReference>
<dbReference type="PRINTS" id="PR00301">
    <property type="entry name" value="HEATSHOCK70"/>
</dbReference>
<dbReference type="PANTHER" id="PTHR19375">
    <property type="entry name" value="HEAT SHOCK PROTEIN 70KDA"/>
    <property type="match status" value="1"/>
</dbReference>